<evidence type="ECO:0000313" key="16">
    <source>
        <dbReference type="Proteomes" id="UP000722989"/>
    </source>
</evidence>
<feature type="signal peptide" evidence="13">
    <location>
        <begin position="1"/>
        <end position="28"/>
    </location>
</feature>
<reference evidence="15 16" key="1">
    <citation type="submission" date="2020-03" db="EMBL/GenBank/DDBJ databases">
        <title>WGS of the type strain of Planosporangium spp.</title>
        <authorList>
            <person name="Thawai C."/>
        </authorList>
    </citation>
    <scope>NUCLEOTIDE SEQUENCE [LARGE SCALE GENOMIC DNA]</scope>
    <source>
        <strain evidence="15 16">TBRC 5610</strain>
    </source>
</reference>
<dbReference type="RefSeq" id="WP_167925502.1">
    <property type="nucleotide sequence ID" value="NZ_JAATVY010000007.1"/>
</dbReference>
<keyword evidence="6 10" id="KW-0378">Hydrolase</keyword>
<keyword evidence="8 12" id="KW-1133">Transmembrane helix</keyword>
<dbReference type="PRINTS" id="PR00723">
    <property type="entry name" value="SUBTILISIN"/>
</dbReference>
<dbReference type="NCBIfam" id="TIGR03921">
    <property type="entry name" value="T7SS_mycosin"/>
    <property type="match status" value="1"/>
</dbReference>
<dbReference type="Pfam" id="PF00082">
    <property type="entry name" value="Peptidase_S8"/>
    <property type="match status" value="1"/>
</dbReference>
<keyword evidence="5 12" id="KW-0812">Transmembrane</keyword>
<evidence type="ECO:0000256" key="13">
    <source>
        <dbReference type="SAM" id="SignalP"/>
    </source>
</evidence>
<comment type="subcellular location">
    <subcellularLocation>
        <location evidence="1">Cell membrane</location>
        <topology evidence="1">Single-pass membrane protein</topology>
    </subcellularLocation>
</comment>
<name>A0ABX0XZH7_9ACTN</name>
<dbReference type="PANTHER" id="PTHR43806">
    <property type="entry name" value="PEPTIDASE S8"/>
    <property type="match status" value="1"/>
</dbReference>
<sequence length="393" mass="39572">MIRRLRRWWAVLPCTLAAVLAAAPPAAADQIRDDEWHLDFLHVAQAHRISQGDGVTVAVIDTGVNADHPDLAGNVLPGVDLTGADTKGQQDVAKHGTAMAGLIAAHGHGPGGADGVQGIAPHAKILPIRVNQTEFAGKGSLPDAIETAITDGAKVISISLASGIDGALEHAVQDALDADVVIVAAAGNRPVDGSVIYPARLPGVVAVGAIGRDGALAPISMTGPEVVLAAPGVDVLSTCEHNAYCDGNGTSDATAIVSGAAALIRSKYPNLPAKEVVHRLTATATDKGAPGRDPEYGYGVLNLVAALTANVPPESPAPATSGPSSPGAAVSQPAAEPSIDVSGAAPLKFSPLLFVCLGVVAVLFLGGVGVAVWLVVRARNKPPGPVTTRNPPT</sequence>
<keyword evidence="16" id="KW-1185">Reference proteome</keyword>
<evidence type="ECO:0000259" key="14">
    <source>
        <dbReference type="Pfam" id="PF00082"/>
    </source>
</evidence>
<dbReference type="PROSITE" id="PS51892">
    <property type="entry name" value="SUBTILASE"/>
    <property type="match status" value="1"/>
</dbReference>
<dbReference type="PANTHER" id="PTHR43806:SF11">
    <property type="entry name" value="CEREVISIN-RELATED"/>
    <property type="match status" value="1"/>
</dbReference>
<dbReference type="PROSITE" id="PS00136">
    <property type="entry name" value="SUBTILASE_ASP"/>
    <property type="match status" value="1"/>
</dbReference>
<evidence type="ECO:0000256" key="10">
    <source>
        <dbReference type="PROSITE-ProRule" id="PRU01240"/>
    </source>
</evidence>
<evidence type="ECO:0000256" key="8">
    <source>
        <dbReference type="ARBA" id="ARBA00022989"/>
    </source>
</evidence>
<dbReference type="InterPro" id="IPR015500">
    <property type="entry name" value="Peptidase_S8_subtilisin-rel"/>
</dbReference>
<feature type="chain" id="PRO_5047268688" evidence="13">
    <location>
        <begin position="29"/>
        <end position="393"/>
    </location>
</feature>
<keyword evidence="13" id="KW-0732">Signal</keyword>
<evidence type="ECO:0000313" key="15">
    <source>
        <dbReference type="EMBL" id="NJC70598.1"/>
    </source>
</evidence>
<keyword evidence="4 10" id="KW-0645">Protease</keyword>
<evidence type="ECO:0000256" key="1">
    <source>
        <dbReference type="ARBA" id="ARBA00004162"/>
    </source>
</evidence>
<evidence type="ECO:0000256" key="9">
    <source>
        <dbReference type="ARBA" id="ARBA00023136"/>
    </source>
</evidence>
<accession>A0ABX0XZH7</accession>
<feature type="domain" description="Peptidase S8/S53" evidence="14">
    <location>
        <begin position="52"/>
        <end position="299"/>
    </location>
</feature>
<feature type="transmembrane region" description="Helical" evidence="12">
    <location>
        <begin position="352"/>
        <end position="376"/>
    </location>
</feature>
<dbReference type="SUPFAM" id="SSF52743">
    <property type="entry name" value="Subtilisin-like"/>
    <property type="match status" value="1"/>
</dbReference>
<feature type="active site" description="Charge relay system" evidence="10">
    <location>
        <position position="61"/>
    </location>
</feature>
<dbReference type="Proteomes" id="UP000722989">
    <property type="component" value="Unassembled WGS sequence"/>
</dbReference>
<dbReference type="InterPro" id="IPR000209">
    <property type="entry name" value="Peptidase_S8/S53_dom"/>
</dbReference>
<evidence type="ECO:0000256" key="12">
    <source>
        <dbReference type="SAM" id="Phobius"/>
    </source>
</evidence>
<evidence type="ECO:0000256" key="7">
    <source>
        <dbReference type="ARBA" id="ARBA00022825"/>
    </source>
</evidence>
<comment type="caution">
    <text evidence="15">The sequence shown here is derived from an EMBL/GenBank/DDBJ whole genome shotgun (WGS) entry which is preliminary data.</text>
</comment>
<evidence type="ECO:0000256" key="11">
    <source>
        <dbReference type="SAM" id="MobiDB-lite"/>
    </source>
</evidence>
<dbReference type="Gene3D" id="3.40.50.200">
    <property type="entry name" value="Peptidase S8/S53 domain"/>
    <property type="match status" value="1"/>
</dbReference>
<gene>
    <name evidence="15" type="primary">mycP</name>
    <name evidence="15" type="ORF">HC031_12860</name>
</gene>
<dbReference type="InterPro" id="IPR023827">
    <property type="entry name" value="Peptidase_S8_Asp-AS"/>
</dbReference>
<protein>
    <submittedName>
        <fullName evidence="15">Type VII secretion-associated serine protease mycosin</fullName>
    </submittedName>
</protein>
<feature type="region of interest" description="Disordered" evidence="11">
    <location>
        <begin position="312"/>
        <end position="333"/>
    </location>
</feature>
<keyword evidence="3" id="KW-1003">Cell membrane</keyword>
<evidence type="ECO:0000256" key="6">
    <source>
        <dbReference type="ARBA" id="ARBA00022801"/>
    </source>
</evidence>
<dbReference type="GO" id="GO:0006508">
    <property type="term" value="P:proteolysis"/>
    <property type="evidence" value="ECO:0007669"/>
    <property type="project" value="UniProtKB-KW"/>
</dbReference>
<keyword evidence="7 10" id="KW-0720">Serine protease</keyword>
<evidence type="ECO:0000256" key="5">
    <source>
        <dbReference type="ARBA" id="ARBA00022692"/>
    </source>
</evidence>
<feature type="active site" description="Charge relay system" evidence="10">
    <location>
        <position position="251"/>
    </location>
</feature>
<evidence type="ECO:0000256" key="3">
    <source>
        <dbReference type="ARBA" id="ARBA00022475"/>
    </source>
</evidence>
<dbReference type="InterPro" id="IPR023834">
    <property type="entry name" value="T7SS_pept_S8A_mycosin"/>
</dbReference>
<feature type="active site" description="Charge relay system" evidence="10">
    <location>
        <position position="95"/>
    </location>
</feature>
<evidence type="ECO:0000256" key="4">
    <source>
        <dbReference type="ARBA" id="ARBA00022670"/>
    </source>
</evidence>
<comment type="similarity">
    <text evidence="2 10">Belongs to the peptidase S8 family.</text>
</comment>
<proteinExistence type="inferred from homology"/>
<feature type="compositionally biased region" description="Low complexity" evidence="11">
    <location>
        <begin position="317"/>
        <end position="333"/>
    </location>
</feature>
<dbReference type="EMBL" id="JAATVY010000007">
    <property type="protein sequence ID" value="NJC70598.1"/>
    <property type="molecule type" value="Genomic_DNA"/>
</dbReference>
<dbReference type="GO" id="GO:0008233">
    <property type="term" value="F:peptidase activity"/>
    <property type="evidence" value="ECO:0007669"/>
    <property type="project" value="UniProtKB-KW"/>
</dbReference>
<keyword evidence="9 12" id="KW-0472">Membrane</keyword>
<dbReference type="InterPro" id="IPR036852">
    <property type="entry name" value="Peptidase_S8/S53_dom_sf"/>
</dbReference>
<dbReference type="InterPro" id="IPR050131">
    <property type="entry name" value="Peptidase_S8_subtilisin-like"/>
</dbReference>
<organism evidence="15 16">
    <name type="scientific">Planosporangium thailandense</name>
    <dbReference type="NCBI Taxonomy" id="765197"/>
    <lineage>
        <taxon>Bacteria</taxon>
        <taxon>Bacillati</taxon>
        <taxon>Actinomycetota</taxon>
        <taxon>Actinomycetes</taxon>
        <taxon>Micromonosporales</taxon>
        <taxon>Micromonosporaceae</taxon>
        <taxon>Planosporangium</taxon>
    </lineage>
</organism>
<evidence type="ECO:0000256" key="2">
    <source>
        <dbReference type="ARBA" id="ARBA00011073"/>
    </source>
</evidence>